<comment type="caution">
    <text evidence="9">The sequence shown here is derived from an EMBL/GenBank/DDBJ whole genome shotgun (WGS) entry which is preliminary data.</text>
</comment>
<feature type="region of interest" description="Disordered" evidence="7">
    <location>
        <begin position="29"/>
        <end position="250"/>
    </location>
</feature>
<dbReference type="GO" id="GO:0000981">
    <property type="term" value="F:DNA-binding transcription factor activity, RNA polymerase II-specific"/>
    <property type="evidence" value="ECO:0007669"/>
    <property type="project" value="TreeGrafter"/>
</dbReference>
<feature type="region of interest" description="Disordered" evidence="7">
    <location>
        <begin position="548"/>
        <end position="610"/>
    </location>
</feature>
<feature type="region of interest" description="Disordered" evidence="7">
    <location>
        <begin position="683"/>
        <end position="712"/>
    </location>
</feature>
<evidence type="ECO:0000313" key="10">
    <source>
        <dbReference type="Proteomes" id="UP000557230"/>
    </source>
</evidence>
<evidence type="ECO:0000256" key="2">
    <source>
        <dbReference type="ARBA" id="ARBA00022473"/>
    </source>
</evidence>
<organism evidence="9 10">
    <name type="scientific">Indicator maculatus</name>
    <name type="common">spotted honeyguide</name>
    <dbReference type="NCBI Taxonomy" id="545262"/>
    <lineage>
        <taxon>Eukaryota</taxon>
        <taxon>Metazoa</taxon>
        <taxon>Chordata</taxon>
        <taxon>Craniata</taxon>
        <taxon>Vertebrata</taxon>
        <taxon>Euteleostomi</taxon>
        <taxon>Archelosauria</taxon>
        <taxon>Archosauria</taxon>
        <taxon>Dinosauria</taxon>
        <taxon>Saurischia</taxon>
        <taxon>Theropoda</taxon>
        <taxon>Coelurosauria</taxon>
        <taxon>Aves</taxon>
        <taxon>Neognathae</taxon>
        <taxon>Neoaves</taxon>
        <taxon>Telluraves</taxon>
        <taxon>Coraciimorphae</taxon>
        <taxon>Piciformes</taxon>
        <taxon>Indicatoridae</taxon>
        <taxon>Indicator</taxon>
    </lineage>
</organism>
<feature type="compositionally biased region" description="Low complexity" evidence="7">
    <location>
        <begin position="379"/>
        <end position="390"/>
    </location>
</feature>
<evidence type="ECO:0000256" key="4">
    <source>
        <dbReference type="ARBA" id="ARBA00023125"/>
    </source>
</evidence>
<feature type="region of interest" description="Disordered" evidence="7">
    <location>
        <begin position="376"/>
        <end position="419"/>
    </location>
</feature>
<dbReference type="PANTHER" id="PTHR11793:SF11">
    <property type="entry name" value="TRANSCRIPTION FACTOR 12"/>
    <property type="match status" value="1"/>
</dbReference>
<dbReference type="InterPro" id="IPR011598">
    <property type="entry name" value="bHLH_dom"/>
</dbReference>
<feature type="compositionally biased region" description="Polar residues" evidence="7">
    <location>
        <begin position="60"/>
        <end position="74"/>
    </location>
</feature>
<dbReference type="OrthoDB" id="10034090at2759"/>
<dbReference type="Pfam" id="PF00010">
    <property type="entry name" value="HLH"/>
    <property type="match status" value="1"/>
</dbReference>
<evidence type="ECO:0000313" key="9">
    <source>
        <dbReference type="EMBL" id="NXN07333.1"/>
    </source>
</evidence>
<protein>
    <submittedName>
        <fullName evidence="9">HTF4 factor</fullName>
    </submittedName>
</protein>
<feature type="compositionally biased region" description="Polar residues" evidence="7">
    <location>
        <begin position="1"/>
        <end position="11"/>
    </location>
</feature>
<feature type="region of interest" description="Disordered" evidence="7">
    <location>
        <begin position="1"/>
        <end position="20"/>
    </location>
</feature>
<dbReference type="Gene3D" id="4.10.280.10">
    <property type="entry name" value="Helix-loop-helix DNA-binding domain"/>
    <property type="match status" value="1"/>
</dbReference>
<dbReference type="GO" id="GO:0005667">
    <property type="term" value="C:transcription regulator complex"/>
    <property type="evidence" value="ECO:0007669"/>
    <property type="project" value="TreeGrafter"/>
</dbReference>
<dbReference type="GO" id="GO:0005634">
    <property type="term" value="C:nucleus"/>
    <property type="evidence" value="ECO:0007669"/>
    <property type="project" value="UniProtKB-SubCell"/>
</dbReference>
<evidence type="ECO:0000256" key="1">
    <source>
        <dbReference type="ARBA" id="ARBA00004123"/>
    </source>
</evidence>
<keyword evidence="4" id="KW-0238">DNA-binding</keyword>
<dbReference type="PROSITE" id="PS50888">
    <property type="entry name" value="BHLH"/>
    <property type="match status" value="1"/>
</dbReference>
<feature type="compositionally biased region" description="Basic and acidic residues" evidence="7">
    <location>
        <begin position="566"/>
        <end position="581"/>
    </location>
</feature>
<evidence type="ECO:0000256" key="6">
    <source>
        <dbReference type="ARBA" id="ARBA00023242"/>
    </source>
</evidence>
<dbReference type="EMBL" id="VXBD01001240">
    <property type="protein sequence ID" value="NXN07333.1"/>
    <property type="molecule type" value="Genomic_DNA"/>
</dbReference>
<keyword evidence="10" id="KW-1185">Reference proteome</keyword>
<feature type="compositionally biased region" description="Basic and acidic residues" evidence="7">
    <location>
        <begin position="108"/>
        <end position="120"/>
    </location>
</feature>
<sequence>ERRKMNSQQQRMAAIGTDKELSDLLDFSAMFSPPVNSGKTRPTTLGSSQFTGSGMDERTGATSWGTSGQPSPSYEPSRENGSLHGKSSDLSTDMEKLKPQEGFADSPHYSDHLNDSRLGPHEGLSPTPFMNSNLMGKTSDRGPFPLYGRDTGLPGCQSSLLRSDMGLGSPGQLSSSGKPGTPYYPFSGTNQRRRPLHDSPALDPLQTKKVRKVPPGLPSSVYAPSPSSDDFNRESPSYPSPKPPSSMFASTFFMQDGTHNSSDLWSSSNGMSQPGYGGMLGSSSSHMSQSGSYGGLHAHDRLSYPPHSVSPTDINASLPPMSSFHRGSTSSSPYVAASHTPPVNGSDNILGNRGNGAGSSQTGDALGKALASIYSPDHTSSSFPSNPSTPVGSPSPLTGASQWSRTGGQAPSSPNYENSLHSLQSRMEDRLDRLDDAIHVLRNHAVGPSTSLSGGHGDIHSLLGPSHNGPIGSLNSTYGASSLVTTSRQASMVGTHREESVSLNNNHSVLPSTVSAQTTDLNHKTQESYRALSGGLQGQSVAIGPTEIKSEHKEKDENIHEPPSSDDMKSDDESSQKDIKVSSRGRTSSTNEDEDLNPEQKIEREKERRMANNARERLRVRDINEAFKELGRMCQLHLKSEKPQTKLLILHQAVAVILSLEQQVRERNLNPKAACLKRREEEKVSAVSAEPPTPHPGSHPGLSETTNPMGHM</sequence>
<dbReference type="PANTHER" id="PTHR11793">
    <property type="entry name" value="BASIC HELIX-LOOP-HELIX TRANSCRIPTION FACTOR"/>
    <property type="match status" value="1"/>
</dbReference>
<comment type="subcellular location">
    <subcellularLocation>
        <location evidence="1">Nucleus</location>
    </subcellularLocation>
</comment>
<dbReference type="GO" id="GO:0046983">
    <property type="term" value="F:protein dimerization activity"/>
    <property type="evidence" value="ECO:0007669"/>
    <property type="project" value="InterPro"/>
</dbReference>
<proteinExistence type="predicted"/>
<dbReference type="SUPFAM" id="SSF47459">
    <property type="entry name" value="HLH, helix-loop-helix DNA-binding domain"/>
    <property type="match status" value="1"/>
</dbReference>
<keyword evidence="6" id="KW-0539">Nucleus</keyword>
<keyword evidence="3" id="KW-0805">Transcription regulation</keyword>
<dbReference type="InterPro" id="IPR036638">
    <property type="entry name" value="HLH_DNA-bd_sf"/>
</dbReference>
<feature type="compositionally biased region" description="Low complexity" evidence="7">
    <location>
        <begin position="281"/>
        <end position="291"/>
    </location>
</feature>
<dbReference type="Proteomes" id="UP000557230">
    <property type="component" value="Unassembled WGS sequence"/>
</dbReference>
<feature type="non-terminal residue" evidence="9">
    <location>
        <position position="1"/>
    </location>
</feature>
<accession>A0A7L1FZX9</accession>
<feature type="region of interest" description="Disordered" evidence="7">
    <location>
        <begin position="276"/>
        <end position="364"/>
    </location>
</feature>
<dbReference type="FunFam" id="4.10.280.10:FF:000001">
    <property type="entry name" value="Putative transcription factor 12"/>
    <property type="match status" value="1"/>
</dbReference>
<feature type="domain" description="BHLH" evidence="8">
    <location>
        <begin position="607"/>
        <end position="660"/>
    </location>
</feature>
<evidence type="ECO:0000256" key="7">
    <source>
        <dbReference type="SAM" id="MobiDB-lite"/>
    </source>
</evidence>
<gene>
    <name evidence="9" type="primary">Tcf12</name>
    <name evidence="9" type="ORF">INDMAC_R04469</name>
</gene>
<evidence type="ECO:0000256" key="5">
    <source>
        <dbReference type="ARBA" id="ARBA00023163"/>
    </source>
</evidence>
<feature type="non-terminal residue" evidence="9">
    <location>
        <position position="712"/>
    </location>
</feature>
<dbReference type="GO" id="GO:0000785">
    <property type="term" value="C:chromatin"/>
    <property type="evidence" value="ECO:0007669"/>
    <property type="project" value="TreeGrafter"/>
</dbReference>
<dbReference type="AlphaFoldDB" id="A0A7L1FZX9"/>
<dbReference type="SMART" id="SM00353">
    <property type="entry name" value="HLH"/>
    <property type="match status" value="1"/>
</dbReference>
<feature type="compositionally biased region" description="Polar residues" evidence="7">
    <location>
        <begin position="34"/>
        <end position="52"/>
    </location>
</feature>
<feature type="compositionally biased region" description="Polar residues" evidence="7">
    <location>
        <begin position="703"/>
        <end position="712"/>
    </location>
</feature>
<feature type="compositionally biased region" description="Polar residues" evidence="7">
    <location>
        <begin position="391"/>
        <end position="419"/>
    </location>
</feature>
<dbReference type="InterPro" id="IPR051098">
    <property type="entry name" value="NeuroDiff_E-box_TFs"/>
</dbReference>
<evidence type="ECO:0000256" key="3">
    <source>
        <dbReference type="ARBA" id="ARBA00023015"/>
    </source>
</evidence>
<feature type="region of interest" description="Disordered" evidence="7">
    <location>
        <begin position="489"/>
        <end position="508"/>
    </location>
</feature>
<dbReference type="CDD" id="cd18945">
    <property type="entry name" value="bHLH_E-protein_TCF4_E2-2"/>
    <property type="match status" value="1"/>
</dbReference>
<feature type="compositionally biased region" description="Low complexity" evidence="7">
    <location>
        <begin position="166"/>
        <end position="180"/>
    </location>
</feature>
<keyword evidence="5" id="KW-0804">Transcription</keyword>
<reference evidence="9 10" key="1">
    <citation type="submission" date="2019-09" db="EMBL/GenBank/DDBJ databases">
        <title>Bird 10,000 Genomes (B10K) Project - Family phase.</title>
        <authorList>
            <person name="Zhang G."/>
        </authorList>
    </citation>
    <scope>NUCLEOTIDE SEQUENCE [LARGE SCALE GENOMIC DNA]</scope>
    <source>
        <strain evidence="9">B10K-DU-001-78</strain>
        <tissue evidence="9">Muscle</tissue>
    </source>
</reference>
<keyword evidence="2" id="KW-0217">Developmental protein</keyword>
<evidence type="ECO:0000259" key="8">
    <source>
        <dbReference type="PROSITE" id="PS50888"/>
    </source>
</evidence>
<dbReference type="GO" id="GO:0000978">
    <property type="term" value="F:RNA polymerase II cis-regulatory region sequence-specific DNA binding"/>
    <property type="evidence" value="ECO:0007669"/>
    <property type="project" value="TreeGrafter"/>
</dbReference>
<name>A0A7L1FZX9_9PICI</name>
<feature type="compositionally biased region" description="Basic and acidic residues" evidence="7">
    <location>
        <begin position="598"/>
        <end position="610"/>
    </location>
</feature>
<feature type="compositionally biased region" description="Basic and acidic residues" evidence="7">
    <location>
        <begin position="548"/>
        <end position="560"/>
    </location>
</feature>